<dbReference type="OrthoDB" id="158862at2"/>
<reference evidence="5" key="1">
    <citation type="submission" date="2018-05" db="EMBL/GenBank/DDBJ databases">
        <title>Genome Sequencing of selected type strains of the family Eggerthellaceae.</title>
        <authorList>
            <person name="Danylec N."/>
            <person name="Stoll D.A."/>
            <person name="Doetsch A."/>
            <person name="Huch M."/>
        </authorList>
    </citation>
    <scope>NUCLEOTIDE SEQUENCE [LARGE SCALE GENOMIC DNA]</scope>
    <source>
        <strain evidence="5">DSM 17537</strain>
    </source>
</reference>
<feature type="region of interest" description="Disordered" evidence="1">
    <location>
        <begin position="423"/>
        <end position="484"/>
    </location>
</feature>
<feature type="compositionally biased region" description="Polar residues" evidence="1">
    <location>
        <begin position="972"/>
        <end position="983"/>
    </location>
</feature>
<evidence type="ECO:0000313" key="4">
    <source>
        <dbReference type="EMBL" id="RNL19191.1"/>
    </source>
</evidence>
<feature type="compositionally biased region" description="Acidic residues" evidence="1">
    <location>
        <begin position="516"/>
        <end position="530"/>
    </location>
</feature>
<name>A0A3N0AE62_9ACTN</name>
<feature type="domain" description="DUF11" evidence="3">
    <location>
        <begin position="606"/>
        <end position="737"/>
    </location>
</feature>
<dbReference type="InterPro" id="IPR001434">
    <property type="entry name" value="OmcB-like_DUF11"/>
</dbReference>
<keyword evidence="5" id="KW-1185">Reference proteome</keyword>
<evidence type="ECO:0000313" key="5">
    <source>
        <dbReference type="Proteomes" id="UP000267368"/>
    </source>
</evidence>
<dbReference type="InterPro" id="IPR026466">
    <property type="entry name" value="Fim_isopep_form_D2_dom"/>
</dbReference>
<dbReference type="InterPro" id="IPR051172">
    <property type="entry name" value="Chlamydia_OmcB"/>
</dbReference>
<keyword evidence="2" id="KW-0472">Membrane</keyword>
<proteinExistence type="predicted"/>
<dbReference type="AlphaFoldDB" id="A0A3N0AE62"/>
<feature type="transmembrane region" description="Helical" evidence="2">
    <location>
        <begin position="28"/>
        <end position="47"/>
    </location>
</feature>
<organism evidence="4 5">
    <name type="scientific">Slackia faecicanis</name>
    <dbReference type="NCBI Taxonomy" id="255723"/>
    <lineage>
        <taxon>Bacteria</taxon>
        <taxon>Bacillati</taxon>
        <taxon>Actinomycetota</taxon>
        <taxon>Coriobacteriia</taxon>
        <taxon>Eggerthellales</taxon>
        <taxon>Eggerthellaceae</taxon>
        <taxon>Slackia</taxon>
    </lineage>
</organism>
<dbReference type="Gene3D" id="2.60.40.740">
    <property type="match status" value="1"/>
</dbReference>
<protein>
    <recommendedName>
        <fullName evidence="3">DUF11 domain-containing protein</fullName>
    </recommendedName>
</protein>
<evidence type="ECO:0000256" key="1">
    <source>
        <dbReference type="SAM" id="MobiDB-lite"/>
    </source>
</evidence>
<dbReference type="Proteomes" id="UP000267368">
    <property type="component" value="Unassembled WGS sequence"/>
</dbReference>
<feature type="region of interest" description="Disordered" evidence="1">
    <location>
        <begin position="497"/>
        <end position="537"/>
    </location>
</feature>
<dbReference type="PANTHER" id="PTHR34819:SF3">
    <property type="entry name" value="CELL SURFACE PROTEIN"/>
    <property type="match status" value="1"/>
</dbReference>
<gene>
    <name evidence="4" type="ORF">DMP07_07560</name>
</gene>
<feature type="region of interest" description="Disordered" evidence="1">
    <location>
        <begin position="956"/>
        <end position="983"/>
    </location>
</feature>
<keyword evidence="2" id="KW-1133">Transmembrane helix</keyword>
<feature type="compositionally biased region" description="Low complexity" evidence="1">
    <location>
        <begin position="897"/>
        <end position="907"/>
    </location>
</feature>
<dbReference type="RefSeq" id="WP_123198543.1">
    <property type="nucleotide sequence ID" value="NZ_QICB01000006.1"/>
</dbReference>
<dbReference type="EMBL" id="QICB01000006">
    <property type="protein sequence ID" value="RNL19191.1"/>
    <property type="molecule type" value="Genomic_DNA"/>
</dbReference>
<feature type="region of interest" description="Disordered" evidence="1">
    <location>
        <begin position="884"/>
        <end position="922"/>
    </location>
</feature>
<comment type="caution">
    <text evidence="4">The sequence shown here is derived from an EMBL/GenBank/DDBJ whole genome shotgun (WGS) entry which is preliminary data.</text>
</comment>
<sequence>MNQNGKRDATHAAQTHATCATRQPIRHAAIVAALLIAIVAALCGAWTQAAAQANVQAQAHAENVKIEIVPESEFEPIGYEASIDFDEIDIVEGFEEVPDLGIYFDHRYSDDEEPSLDDLYLQVKDRPGLAFAIDESTKKGSGVLRYTGGMYKGEPFDAIVTLADWTYLEPDCGWAAYEPFYSGHEKFQPGVYLSTHWKSLSDGPEGFQNFNFYTLGIEDLAVRVEFVRAGTDEPIEVKGHATCIDLDTTQAFEFGGAIVGARIAEGNDVLYLENDGTRVASEHVYLSTDGWKHPEEYKKGLVETFYDTTGDNRGTPAEFRFFSGWRESELDAGNYPDPQGFFALTPDFLTAPNPEENPDGQTDVVKSADKTEGVQQGDEVEYTIDFKAHEQGVNCRVGYRYSALEIVDTLPDEMSYVDGSARLVDENSEPIENAGVATVERAGGDESAEGPNEEGGGSANDESGEQTDPARSGIRNVAQSGPSGPVVFAQTEAAMQLAQARGGDQAAMHGESGEASGEEAAETGDPDAEGTESVPTGDLVRFTFDKEFLADMPMKGEHYRLVFKAKLDRYPADGSMSVVNSSYAMINSTGKTPSNDVETKLVKPALSIEKASDKHLYEAGETALYTLAVSQAEEGMTAENVVVKDLLNSADAGSIVEGSVKAAKGDDEPEAVEPLYLRDDEDRIVGFEYVSGMDLAYGETMTLTYKVAMEKPGSTIANTATTWADNADEADAENEVEITDEQAEIPAKPEEPGEPLVTLEKSVDKDEAPVGGDVAYLVRATVEDADATNVVISDDSLPEGMPIDAESIEVMLDGKAAKDVEPAIEGNGFSVAFETLHDGDTVEITYTALVEDEALAGTDVVNTALLTADELDKPLSSEVVVAVPPLEDDAKPDDKPVAAPSAPVTPDKPVDTPPSSAATPGKFIKTGDATMALIAGTVGAALLAAAAAAIALKRKRTSGNATHSQALARATQYGSADSNRTTR</sequence>
<keyword evidence="2" id="KW-0812">Transmembrane</keyword>
<evidence type="ECO:0000259" key="3">
    <source>
        <dbReference type="Pfam" id="PF01345"/>
    </source>
</evidence>
<accession>A0A3N0AE62</accession>
<dbReference type="Pfam" id="PF01345">
    <property type="entry name" value="DUF11"/>
    <property type="match status" value="1"/>
</dbReference>
<dbReference type="NCBIfam" id="TIGR04226">
    <property type="entry name" value="RrgB_K2N_iso_D2"/>
    <property type="match status" value="1"/>
</dbReference>
<evidence type="ECO:0000256" key="2">
    <source>
        <dbReference type="SAM" id="Phobius"/>
    </source>
</evidence>
<dbReference type="PANTHER" id="PTHR34819">
    <property type="entry name" value="LARGE CYSTEINE-RICH PERIPLASMIC PROTEIN OMCB"/>
    <property type="match status" value="1"/>
</dbReference>
<feature type="transmembrane region" description="Helical" evidence="2">
    <location>
        <begin position="931"/>
        <end position="952"/>
    </location>
</feature>